<keyword evidence="2" id="KW-0472">Membrane</keyword>
<organism evidence="3 4">
    <name type="scientific">Ramazzottius varieornatus</name>
    <name type="common">Water bear</name>
    <name type="synonym">Tardigrade</name>
    <dbReference type="NCBI Taxonomy" id="947166"/>
    <lineage>
        <taxon>Eukaryota</taxon>
        <taxon>Metazoa</taxon>
        <taxon>Ecdysozoa</taxon>
        <taxon>Tardigrada</taxon>
        <taxon>Eutardigrada</taxon>
        <taxon>Parachela</taxon>
        <taxon>Hypsibioidea</taxon>
        <taxon>Ramazzottiidae</taxon>
        <taxon>Ramazzottius</taxon>
    </lineage>
</organism>
<feature type="region of interest" description="Disordered" evidence="1">
    <location>
        <begin position="111"/>
        <end position="136"/>
    </location>
</feature>
<gene>
    <name evidence="3" type="primary">RvY_17085</name>
    <name evidence="3" type="synonym">RvY_17085.1</name>
    <name evidence="3" type="ORF">RvY_17085-1</name>
</gene>
<evidence type="ECO:0000256" key="2">
    <source>
        <dbReference type="SAM" id="Phobius"/>
    </source>
</evidence>
<dbReference type="Proteomes" id="UP000186922">
    <property type="component" value="Unassembled WGS sequence"/>
</dbReference>
<evidence type="ECO:0000256" key="1">
    <source>
        <dbReference type="SAM" id="MobiDB-lite"/>
    </source>
</evidence>
<dbReference type="AlphaFoldDB" id="A0A1D1W1S2"/>
<accession>A0A1D1W1S2</accession>
<keyword evidence="2" id="KW-0812">Transmembrane</keyword>
<dbReference type="OrthoDB" id="10245258at2759"/>
<reference evidence="3 4" key="1">
    <citation type="journal article" date="2016" name="Nat. Commun.">
        <title>Extremotolerant tardigrade genome and improved radiotolerance of human cultured cells by tardigrade-unique protein.</title>
        <authorList>
            <person name="Hashimoto T."/>
            <person name="Horikawa D.D."/>
            <person name="Saito Y."/>
            <person name="Kuwahara H."/>
            <person name="Kozuka-Hata H."/>
            <person name="Shin-I T."/>
            <person name="Minakuchi Y."/>
            <person name="Ohishi K."/>
            <person name="Motoyama A."/>
            <person name="Aizu T."/>
            <person name="Enomoto A."/>
            <person name="Kondo K."/>
            <person name="Tanaka S."/>
            <person name="Hara Y."/>
            <person name="Koshikawa S."/>
            <person name="Sagara H."/>
            <person name="Miura T."/>
            <person name="Yokobori S."/>
            <person name="Miyagawa K."/>
            <person name="Suzuki Y."/>
            <person name="Kubo T."/>
            <person name="Oyama M."/>
            <person name="Kohara Y."/>
            <person name="Fujiyama A."/>
            <person name="Arakawa K."/>
            <person name="Katayama T."/>
            <person name="Toyoda A."/>
            <person name="Kunieda T."/>
        </authorList>
    </citation>
    <scope>NUCLEOTIDE SEQUENCE [LARGE SCALE GENOMIC DNA]</scope>
    <source>
        <strain evidence="3 4">YOKOZUNA-1</strain>
    </source>
</reference>
<comment type="caution">
    <text evidence="3">The sequence shown here is derived from an EMBL/GenBank/DDBJ whole genome shotgun (WGS) entry which is preliminary data.</text>
</comment>
<protein>
    <submittedName>
        <fullName evidence="3">Uncharacterized protein</fullName>
    </submittedName>
</protein>
<keyword evidence="4" id="KW-1185">Reference proteome</keyword>
<evidence type="ECO:0000313" key="4">
    <source>
        <dbReference type="Proteomes" id="UP000186922"/>
    </source>
</evidence>
<keyword evidence="2" id="KW-1133">Transmembrane helix</keyword>
<feature type="transmembrane region" description="Helical" evidence="2">
    <location>
        <begin position="275"/>
        <end position="296"/>
    </location>
</feature>
<evidence type="ECO:0000313" key="3">
    <source>
        <dbReference type="EMBL" id="GAV07216.1"/>
    </source>
</evidence>
<sequence length="600" mass="65662">MVRGSPGGTLLRIIDLQLEGHQSQDHLLIAQGDNLDKGIVTTLFGNVADLTSSVIALPNASTFIVHFHSNYHGQAKRGWLLTFQPLSSSQQTSPSLHGHKIKSHYGSAEEALDGDLDSPRRMLTSGQPLPAANMAPGAPSRLSYPAGYASPASSSAFSLRGVGTFSTVPLMELDVQPFHPQQDWQGDLKECLGSLLPRSILRAQRKPVLTTTVLEWRKDDVVRVMITTSEGADDLVLQLKNALSTGGRVRCNDSLEMYLPDILRDVHSSISGQNWLLASVCIIAFFLIIFSAVLFVHCKQRRVIVRKLRSSVICSEKGQLDTVTTDKSPSSPSLSSTVSGTISSTLRCTQVLSVAMEPAIQRNPLYDLPPAKQAVWDNKDTLKDIVNGNMLTRKCRKTPSPTGSSNVVFRQATEETIDLMEVLRMYPQRLSRAKSGMGGTVINQEIPSLTKGYDVDQVGRSVTMGHSRLVEEDETESSTRSVGSPTSFDCQLEAETGETLEVCQEVVGNSEESLAIAAAITQLNEWRNGKPMTVRAVKQKNLLKKQIRQEIFEDLHFQKAPVSTILLSPSFKLHSPSSLGQDLFCLGGQTAFRLARNPEK</sequence>
<dbReference type="EMBL" id="BDGG01000014">
    <property type="protein sequence ID" value="GAV07216.1"/>
    <property type="molecule type" value="Genomic_DNA"/>
</dbReference>
<name>A0A1D1W1S2_RAMVA</name>
<proteinExistence type="predicted"/>